<dbReference type="SUPFAM" id="SSF56112">
    <property type="entry name" value="Protein kinase-like (PK-like)"/>
    <property type="match status" value="1"/>
</dbReference>
<keyword evidence="4" id="KW-0808">Transferase</keyword>
<dbReference type="EMBL" id="QUTD01006169">
    <property type="protein sequence ID" value="RHY57091.1"/>
    <property type="molecule type" value="Genomic_DNA"/>
</dbReference>
<keyword evidence="9" id="KW-0106">Calcium</keyword>
<evidence type="ECO:0000256" key="9">
    <source>
        <dbReference type="ARBA" id="ARBA00022837"/>
    </source>
</evidence>
<dbReference type="FunFam" id="3.30.200.20:FF:000315">
    <property type="entry name" value="Calcium-dependent protein kinase 3"/>
    <property type="match status" value="1"/>
</dbReference>
<evidence type="ECO:0000256" key="2">
    <source>
        <dbReference type="ARBA" id="ARBA00012513"/>
    </source>
</evidence>
<comment type="catalytic activity">
    <reaction evidence="12">
        <text>L-threonyl-[protein] + ATP = O-phospho-L-threonyl-[protein] + ADP + H(+)</text>
        <dbReference type="Rhea" id="RHEA:46608"/>
        <dbReference type="Rhea" id="RHEA-COMP:11060"/>
        <dbReference type="Rhea" id="RHEA-COMP:11605"/>
        <dbReference type="ChEBI" id="CHEBI:15378"/>
        <dbReference type="ChEBI" id="CHEBI:30013"/>
        <dbReference type="ChEBI" id="CHEBI:30616"/>
        <dbReference type="ChEBI" id="CHEBI:61977"/>
        <dbReference type="ChEBI" id="CHEBI:456216"/>
        <dbReference type="EC" id="2.7.11.1"/>
    </reaction>
</comment>
<protein>
    <recommendedName>
        <fullName evidence="2">non-specific serine/threonine protein kinase</fullName>
        <ecNumber evidence="2">2.7.11.1</ecNumber>
    </recommendedName>
</protein>
<sequence>IKPSGTVSLLAGATPGMHYPESRFYIRRVRLDRGSELLPALRAAGYHLEPAAEAPNETLVVSIPVDVGENVRTLSQLSAWEQLSLASFLQRYWADNQVSCTITFDPVLEGPQLEHALAYFQYQLKGVSLLPKVPLGAYAQMPYEEISEATYKSMVSALSPVSFREIKTRGGPQPTSSNGAVVLDQPGTPLVRLQSTPKKAAAVLFDEQYEVLKHLGNGSYSQVKQVTHRSQGGTFAAKLVEKQVLSKTDRVALSQEVLILSRMDHPNVMRLHEVLEDESKCIMIIECLDGGDLFDRVTQKGKLADAEAQGVMAALVEAVFYCHSHCILHRDIKPENILMSSAGIKLCDFGFAKQLNSVHERATDSCGTPGYAAPEVLNGRSYGFEVDVFSLGVVLYILLCGYPPFPMKLQKLRKHNFEVLFPPKEWNHVAYSTKELIKSMLAVDPALRPTALMLKQHPWIVQGRRVRPPATASSADLHAAFTSGAGVSAMKYGRQGIPHATCISLCPTCHMVWWRPKDLDRTTSIVHKLFSPRRSALNSPHAAQWESNNCHNHPSKGILISEIHQIVQGLKTPVFERSQSSQLVAERCCSIVTETRTLDLEFPTKQMCDAVVALFTQVVTAATQLPSN</sequence>
<dbReference type="PROSITE" id="PS00107">
    <property type="entry name" value="PROTEIN_KINASE_ATP"/>
    <property type="match status" value="1"/>
</dbReference>
<evidence type="ECO:0000313" key="16">
    <source>
        <dbReference type="EMBL" id="RHY57091.1"/>
    </source>
</evidence>
<dbReference type="AlphaFoldDB" id="A0A397D6M3"/>
<keyword evidence="5" id="KW-0479">Metal-binding</keyword>
<evidence type="ECO:0000256" key="14">
    <source>
        <dbReference type="PROSITE-ProRule" id="PRU10141"/>
    </source>
</evidence>
<evidence type="ECO:0000256" key="12">
    <source>
        <dbReference type="ARBA" id="ARBA00047899"/>
    </source>
</evidence>
<name>A0A397D6M3_APHAT</name>
<dbReference type="FunFam" id="1.10.510.10:FF:000571">
    <property type="entry name" value="Maternal embryonic leucine zipper kinase"/>
    <property type="match status" value="1"/>
</dbReference>
<keyword evidence="6" id="KW-0677">Repeat</keyword>
<dbReference type="GO" id="GO:0004674">
    <property type="term" value="F:protein serine/threonine kinase activity"/>
    <property type="evidence" value="ECO:0007669"/>
    <property type="project" value="UniProtKB-KW"/>
</dbReference>
<dbReference type="InterPro" id="IPR017441">
    <property type="entry name" value="Protein_kinase_ATP_BS"/>
</dbReference>
<keyword evidence="10 14" id="KW-0067">ATP-binding</keyword>
<dbReference type="Pfam" id="PF00069">
    <property type="entry name" value="Pkinase"/>
    <property type="match status" value="1"/>
</dbReference>
<feature type="domain" description="Protein kinase" evidence="15">
    <location>
        <begin position="209"/>
        <end position="460"/>
    </location>
</feature>
<dbReference type="SMART" id="SM00220">
    <property type="entry name" value="S_TKc"/>
    <property type="match status" value="1"/>
</dbReference>
<organism evidence="16 17">
    <name type="scientific">Aphanomyces astaci</name>
    <name type="common">Crayfish plague agent</name>
    <dbReference type="NCBI Taxonomy" id="112090"/>
    <lineage>
        <taxon>Eukaryota</taxon>
        <taxon>Sar</taxon>
        <taxon>Stramenopiles</taxon>
        <taxon>Oomycota</taxon>
        <taxon>Saprolegniomycetes</taxon>
        <taxon>Saprolegniales</taxon>
        <taxon>Verrucalvaceae</taxon>
        <taxon>Aphanomyces</taxon>
    </lineage>
</organism>
<dbReference type="InterPro" id="IPR008271">
    <property type="entry name" value="Ser/Thr_kinase_AS"/>
</dbReference>
<evidence type="ECO:0000256" key="13">
    <source>
        <dbReference type="ARBA" id="ARBA00048679"/>
    </source>
</evidence>
<gene>
    <name evidence="16" type="ORF">DYB30_005241</name>
</gene>
<dbReference type="GO" id="GO:0046872">
    <property type="term" value="F:metal ion binding"/>
    <property type="evidence" value="ECO:0007669"/>
    <property type="project" value="UniProtKB-KW"/>
</dbReference>
<accession>A0A397D6M3</accession>
<dbReference type="Gene3D" id="3.20.70.20">
    <property type="match status" value="1"/>
</dbReference>
<evidence type="ECO:0000256" key="8">
    <source>
        <dbReference type="ARBA" id="ARBA00022777"/>
    </source>
</evidence>
<evidence type="ECO:0000313" key="17">
    <source>
        <dbReference type="Proteomes" id="UP000266643"/>
    </source>
</evidence>
<evidence type="ECO:0000256" key="1">
    <source>
        <dbReference type="ARBA" id="ARBA00001946"/>
    </source>
</evidence>
<dbReference type="Gene3D" id="2.30.29.30">
    <property type="entry name" value="Pleckstrin-homology domain (PH domain)/Phosphotyrosine-binding domain (PTB)"/>
    <property type="match status" value="1"/>
</dbReference>
<evidence type="ECO:0000256" key="3">
    <source>
        <dbReference type="ARBA" id="ARBA00022527"/>
    </source>
</evidence>
<comment type="cofactor">
    <cofactor evidence="1">
        <name>Mg(2+)</name>
        <dbReference type="ChEBI" id="CHEBI:18420"/>
    </cofactor>
</comment>
<feature type="binding site" evidence="14">
    <location>
        <position position="238"/>
    </location>
    <ligand>
        <name>ATP</name>
        <dbReference type="ChEBI" id="CHEBI:30616"/>
    </ligand>
</feature>
<keyword evidence="7 14" id="KW-0547">Nucleotide-binding</keyword>
<dbReference type="InterPro" id="IPR011993">
    <property type="entry name" value="PH-like_dom_sf"/>
</dbReference>
<evidence type="ECO:0000256" key="6">
    <source>
        <dbReference type="ARBA" id="ARBA00022737"/>
    </source>
</evidence>
<keyword evidence="8" id="KW-0418">Kinase</keyword>
<dbReference type="InterPro" id="IPR011009">
    <property type="entry name" value="Kinase-like_dom_sf"/>
</dbReference>
<comment type="caution">
    <text evidence="16">The sequence shown here is derived from an EMBL/GenBank/DDBJ whole genome shotgun (WGS) entry which is preliminary data.</text>
</comment>
<dbReference type="VEuPathDB" id="FungiDB:H257_03639"/>
<dbReference type="Proteomes" id="UP000266643">
    <property type="component" value="Unassembled WGS sequence"/>
</dbReference>
<keyword evidence="3" id="KW-0723">Serine/threonine-protein kinase</keyword>
<evidence type="ECO:0000256" key="5">
    <source>
        <dbReference type="ARBA" id="ARBA00022723"/>
    </source>
</evidence>
<comment type="similarity">
    <text evidence="11">Belongs to the protein kinase superfamily. Ser/Thr protein kinase family. CDPK subfamily.</text>
</comment>
<evidence type="ECO:0000256" key="11">
    <source>
        <dbReference type="ARBA" id="ARBA00024334"/>
    </source>
</evidence>
<dbReference type="PROSITE" id="PS00108">
    <property type="entry name" value="PROTEIN_KINASE_ST"/>
    <property type="match status" value="1"/>
</dbReference>
<dbReference type="GO" id="GO:0005524">
    <property type="term" value="F:ATP binding"/>
    <property type="evidence" value="ECO:0007669"/>
    <property type="project" value="UniProtKB-UniRule"/>
</dbReference>
<dbReference type="Gene3D" id="1.10.510.10">
    <property type="entry name" value="Transferase(Phosphotransferase) domain 1"/>
    <property type="match status" value="1"/>
</dbReference>
<dbReference type="CDD" id="cd05117">
    <property type="entry name" value="STKc_CAMK"/>
    <property type="match status" value="1"/>
</dbReference>
<reference evidence="16 17" key="1">
    <citation type="submission" date="2018-08" db="EMBL/GenBank/DDBJ databases">
        <title>Aphanomyces genome sequencing and annotation.</title>
        <authorList>
            <person name="Minardi D."/>
            <person name="Oidtmann B."/>
            <person name="Van Der Giezen M."/>
            <person name="Studholme D.J."/>
        </authorList>
    </citation>
    <scope>NUCLEOTIDE SEQUENCE [LARGE SCALE GENOMIC DNA]</scope>
    <source>
        <strain evidence="16 17">D2</strain>
    </source>
</reference>
<dbReference type="PANTHER" id="PTHR24347">
    <property type="entry name" value="SERINE/THREONINE-PROTEIN KINASE"/>
    <property type="match status" value="1"/>
</dbReference>
<dbReference type="SUPFAM" id="SSF51998">
    <property type="entry name" value="PFL-like glycyl radical enzymes"/>
    <property type="match status" value="1"/>
</dbReference>
<evidence type="ECO:0000256" key="10">
    <source>
        <dbReference type="ARBA" id="ARBA00022840"/>
    </source>
</evidence>
<dbReference type="InterPro" id="IPR000719">
    <property type="entry name" value="Prot_kinase_dom"/>
</dbReference>
<feature type="non-terminal residue" evidence="16">
    <location>
        <position position="1"/>
    </location>
</feature>
<proteinExistence type="inferred from homology"/>
<dbReference type="Gene3D" id="3.90.1390.10">
    <property type="entry name" value="b-12 dependent (class ii) ribonucleotide reductase, chain A, domain 3"/>
    <property type="match status" value="1"/>
</dbReference>
<comment type="catalytic activity">
    <reaction evidence="13">
        <text>L-seryl-[protein] + ATP = O-phospho-L-seryl-[protein] + ADP + H(+)</text>
        <dbReference type="Rhea" id="RHEA:17989"/>
        <dbReference type="Rhea" id="RHEA-COMP:9863"/>
        <dbReference type="Rhea" id="RHEA-COMP:11604"/>
        <dbReference type="ChEBI" id="CHEBI:15378"/>
        <dbReference type="ChEBI" id="CHEBI:29999"/>
        <dbReference type="ChEBI" id="CHEBI:30616"/>
        <dbReference type="ChEBI" id="CHEBI:83421"/>
        <dbReference type="ChEBI" id="CHEBI:456216"/>
        <dbReference type="EC" id="2.7.11.1"/>
    </reaction>
</comment>
<evidence type="ECO:0000259" key="15">
    <source>
        <dbReference type="PROSITE" id="PS50011"/>
    </source>
</evidence>
<dbReference type="EC" id="2.7.11.1" evidence="2"/>
<evidence type="ECO:0000256" key="7">
    <source>
        <dbReference type="ARBA" id="ARBA00022741"/>
    </source>
</evidence>
<dbReference type="PROSITE" id="PS50011">
    <property type="entry name" value="PROTEIN_KINASE_DOM"/>
    <property type="match status" value="1"/>
</dbReference>
<evidence type="ECO:0000256" key="4">
    <source>
        <dbReference type="ARBA" id="ARBA00022679"/>
    </source>
</evidence>